<proteinExistence type="predicted"/>
<reference evidence="2 3" key="1">
    <citation type="submission" date="2017-03" db="EMBL/GenBank/DDBJ databases">
        <title>Complete genome of Rhodococcus opacus Tectivirus Toil.</title>
        <authorList>
            <person name="Gill J.J."/>
            <person name="Wang B."/>
            <person name="Young R."/>
            <person name="Chu K.-H."/>
        </authorList>
    </citation>
    <scope>NUCLEOTIDE SEQUENCE [LARGE SCALE GENOMIC DNA]</scope>
</reference>
<keyword evidence="1" id="KW-0472">Membrane</keyword>
<keyword evidence="1" id="KW-1133">Transmembrane helix</keyword>
<organism evidence="2 3">
    <name type="scientific">Rhodococcus phage Toil</name>
    <dbReference type="NCBI Taxonomy" id="1975614"/>
    <lineage>
        <taxon>Viruses</taxon>
        <taxon>Varidnaviria</taxon>
        <taxon>Bamfordvirae</taxon>
        <taxon>Preplasmiviricota</taxon>
        <taxon>Prepoliviricotina</taxon>
        <taxon>Tectiliviricetes</taxon>
        <taxon>Kalamavirales</taxon>
        <taxon>Tectiviridae</taxon>
        <taxon>Epsilontectivirus</taxon>
        <taxon>Epsilontectivirus toil</taxon>
    </lineage>
</organism>
<feature type="transmembrane region" description="Helical" evidence="1">
    <location>
        <begin position="6"/>
        <end position="24"/>
    </location>
</feature>
<protein>
    <submittedName>
        <fullName evidence="2">Uncharacterized protein</fullName>
    </submittedName>
</protein>
<keyword evidence="3" id="KW-1185">Reference proteome</keyword>
<evidence type="ECO:0000313" key="2">
    <source>
        <dbReference type="EMBL" id="ARK07696.1"/>
    </source>
</evidence>
<evidence type="ECO:0000313" key="3">
    <source>
        <dbReference type="Proteomes" id="UP000225832"/>
    </source>
</evidence>
<name>A0A1W6DXW4_9VIRU</name>
<sequence>MNLQIGVLGFVTWAAYLIIFGFLVRGITSRYPDSTVSKAIAFIY</sequence>
<evidence type="ECO:0000256" key="1">
    <source>
        <dbReference type="SAM" id="Phobius"/>
    </source>
</evidence>
<keyword evidence="1" id="KW-0812">Transmembrane</keyword>
<gene>
    <name evidence="2" type="ORF">Toil_gp13</name>
</gene>
<dbReference type="EMBL" id="KY817360">
    <property type="protein sequence ID" value="ARK07696.1"/>
    <property type="molecule type" value="Genomic_DNA"/>
</dbReference>
<accession>A0A1W6DXW4</accession>
<dbReference type="Proteomes" id="UP000225832">
    <property type="component" value="Segment"/>
</dbReference>